<dbReference type="AlphaFoldDB" id="A0A0G0IIH1"/>
<reference evidence="1 2" key="1">
    <citation type="journal article" date="2015" name="Nature">
        <title>rRNA introns, odd ribosomes, and small enigmatic genomes across a large radiation of phyla.</title>
        <authorList>
            <person name="Brown C.T."/>
            <person name="Hug L.A."/>
            <person name="Thomas B.C."/>
            <person name="Sharon I."/>
            <person name="Castelle C.J."/>
            <person name="Singh A."/>
            <person name="Wilkins M.J."/>
            <person name="Williams K.H."/>
            <person name="Banfield J.F."/>
        </authorList>
    </citation>
    <scope>NUCLEOTIDE SEQUENCE [LARGE SCALE GENOMIC DNA]</scope>
</reference>
<dbReference type="EMBL" id="LBTX01000001">
    <property type="protein sequence ID" value="KKQ50805.1"/>
    <property type="molecule type" value="Genomic_DNA"/>
</dbReference>
<evidence type="ECO:0000313" key="1">
    <source>
        <dbReference type="EMBL" id="KKQ50805.1"/>
    </source>
</evidence>
<sequence>MEDKGSNINDILIELAMGYEVDINNFQRLGKFIDVDGKEYVILIENDIPKERVTEISQQYLNQKINIRGHVYVPKREVVEKLKMELE</sequence>
<evidence type="ECO:0000313" key="2">
    <source>
        <dbReference type="Proteomes" id="UP000034231"/>
    </source>
</evidence>
<comment type="caution">
    <text evidence="1">The sequence shown here is derived from an EMBL/GenBank/DDBJ whole genome shotgun (WGS) entry which is preliminary data.</text>
</comment>
<name>A0A0G0IIH1_9BACT</name>
<proteinExistence type="predicted"/>
<gene>
    <name evidence="1" type="ORF">US68_C0001G0004</name>
</gene>
<organism evidence="1 2">
    <name type="scientific">Candidatus Shapirobacteria bacterium GW2011_GWE1_38_10</name>
    <dbReference type="NCBI Taxonomy" id="1618488"/>
    <lineage>
        <taxon>Bacteria</taxon>
        <taxon>Candidatus Shapironibacteriota</taxon>
    </lineage>
</organism>
<protein>
    <submittedName>
        <fullName evidence="1">Uncharacterized protein</fullName>
    </submittedName>
</protein>
<accession>A0A0G0IIH1</accession>
<dbReference type="Proteomes" id="UP000034231">
    <property type="component" value="Unassembled WGS sequence"/>
</dbReference>